<keyword evidence="3" id="KW-1185">Reference proteome</keyword>
<evidence type="ECO:0000313" key="2">
    <source>
        <dbReference type="EMBL" id="KAK3300715.1"/>
    </source>
</evidence>
<feature type="region of interest" description="Disordered" evidence="1">
    <location>
        <begin position="1"/>
        <end position="98"/>
    </location>
</feature>
<dbReference type="GeneID" id="87839765"/>
<proteinExistence type="predicted"/>
<organism evidence="2 3">
    <name type="scientific">Chaetomium fimeti</name>
    <dbReference type="NCBI Taxonomy" id="1854472"/>
    <lineage>
        <taxon>Eukaryota</taxon>
        <taxon>Fungi</taxon>
        <taxon>Dikarya</taxon>
        <taxon>Ascomycota</taxon>
        <taxon>Pezizomycotina</taxon>
        <taxon>Sordariomycetes</taxon>
        <taxon>Sordariomycetidae</taxon>
        <taxon>Sordariales</taxon>
        <taxon>Chaetomiaceae</taxon>
        <taxon>Chaetomium</taxon>
    </lineage>
</organism>
<feature type="compositionally biased region" description="Polar residues" evidence="1">
    <location>
        <begin position="30"/>
        <end position="39"/>
    </location>
</feature>
<sequence>MIALTNNNSDLPLQAKELPQRRPEGPMTAHQRNNNSPAGSTAAPKKMLASQGKQGGQSANPEERAARLSGPPRGVKQRKTPESGMDANWELLDNPNDPVLAEKRRKENEAMNKLIDDLDDQFAMDAAGRWKR</sequence>
<evidence type="ECO:0000313" key="3">
    <source>
        <dbReference type="Proteomes" id="UP001278766"/>
    </source>
</evidence>
<feature type="compositionally biased region" description="Polar residues" evidence="1">
    <location>
        <begin position="1"/>
        <end position="11"/>
    </location>
</feature>
<dbReference type="RefSeq" id="XP_062664229.1">
    <property type="nucleotide sequence ID" value="XM_062802817.1"/>
</dbReference>
<evidence type="ECO:0000256" key="1">
    <source>
        <dbReference type="SAM" id="MobiDB-lite"/>
    </source>
</evidence>
<dbReference type="AlphaFoldDB" id="A0AAE0HQ69"/>
<protein>
    <submittedName>
        <fullName evidence="2">Uncharacterized protein</fullName>
    </submittedName>
</protein>
<reference evidence="2" key="2">
    <citation type="submission" date="2023-06" db="EMBL/GenBank/DDBJ databases">
        <authorList>
            <consortium name="Lawrence Berkeley National Laboratory"/>
            <person name="Haridas S."/>
            <person name="Hensen N."/>
            <person name="Bonometti L."/>
            <person name="Westerberg I."/>
            <person name="Brannstrom I.O."/>
            <person name="Guillou S."/>
            <person name="Cros-Aarteil S."/>
            <person name="Calhoun S."/>
            <person name="Kuo A."/>
            <person name="Mondo S."/>
            <person name="Pangilinan J."/>
            <person name="Riley R."/>
            <person name="Labutti K."/>
            <person name="Andreopoulos B."/>
            <person name="Lipzen A."/>
            <person name="Chen C."/>
            <person name="Yanf M."/>
            <person name="Daum C."/>
            <person name="Ng V."/>
            <person name="Clum A."/>
            <person name="Steindorff A."/>
            <person name="Ohm R."/>
            <person name="Martin F."/>
            <person name="Silar P."/>
            <person name="Natvig D."/>
            <person name="Lalanne C."/>
            <person name="Gautier V."/>
            <person name="Ament-Velasquez S.L."/>
            <person name="Kruys A."/>
            <person name="Hutchinson M.I."/>
            <person name="Powell A.J."/>
            <person name="Barry K."/>
            <person name="Miller A.N."/>
            <person name="Grigoriev I.V."/>
            <person name="Debuchy R."/>
            <person name="Gladieux P."/>
            <person name="Thoren M.H."/>
            <person name="Johannesson H."/>
        </authorList>
    </citation>
    <scope>NUCLEOTIDE SEQUENCE</scope>
    <source>
        <strain evidence="2">CBS 168.71</strain>
    </source>
</reference>
<reference evidence="2" key="1">
    <citation type="journal article" date="2023" name="Mol. Phylogenet. Evol.">
        <title>Genome-scale phylogeny and comparative genomics of the fungal order Sordariales.</title>
        <authorList>
            <person name="Hensen N."/>
            <person name="Bonometti L."/>
            <person name="Westerberg I."/>
            <person name="Brannstrom I.O."/>
            <person name="Guillou S."/>
            <person name="Cros-Aarteil S."/>
            <person name="Calhoun S."/>
            <person name="Haridas S."/>
            <person name="Kuo A."/>
            <person name="Mondo S."/>
            <person name="Pangilinan J."/>
            <person name="Riley R."/>
            <person name="LaButti K."/>
            <person name="Andreopoulos B."/>
            <person name="Lipzen A."/>
            <person name="Chen C."/>
            <person name="Yan M."/>
            <person name="Daum C."/>
            <person name="Ng V."/>
            <person name="Clum A."/>
            <person name="Steindorff A."/>
            <person name="Ohm R.A."/>
            <person name="Martin F."/>
            <person name="Silar P."/>
            <person name="Natvig D.O."/>
            <person name="Lalanne C."/>
            <person name="Gautier V."/>
            <person name="Ament-Velasquez S.L."/>
            <person name="Kruys A."/>
            <person name="Hutchinson M.I."/>
            <person name="Powell A.J."/>
            <person name="Barry K."/>
            <person name="Miller A.N."/>
            <person name="Grigoriev I.V."/>
            <person name="Debuchy R."/>
            <person name="Gladieux P."/>
            <person name="Hiltunen Thoren M."/>
            <person name="Johannesson H."/>
        </authorList>
    </citation>
    <scope>NUCLEOTIDE SEQUENCE</scope>
    <source>
        <strain evidence="2">CBS 168.71</strain>
    </source>
</reference>
<gene>
    <name evidence="2" type="ORF">B0H64DRAFT_381607</name>
</gene>
<dbReference type="Proteomes" id="UP001278766">
    <property type="component" value="Unassembled WGS sequence"/>
</dbReference>
<comment type="caution">
    <text evidence="2">The sequence shown here is derived from an EMBL/GenBank/DDBJ whole genome shotgun (WGS) entry which is preliminary data.</text>
</comment>
<name>A0AAE0HQ69_9PEZI</name>
<dbReference type="EMBL" id="JAUEPN010000001">
    <property type="protein sequence ID" value="KAK3300715.1"/>
    <property type="molecule type" value="Genomic_DNA"/>
</dbReference>
<accession>A0AAE0HQ69</accession>